<proteinExistence type="predicted"/>
<dbReference type="Pfam" id="PF13966">
    <property type="entry name" value="zf-RVT"/>
    <property type="match status" value="1"/>
</dbReference>
<dbReference type="PANTHER" id="PTHR47074:SF48">
    <property type="entry name" value="POLYNUCLEOTIDYL TRANSFERASE, RIBONUCLEASE H-LIKE SUPERFAMILY PROTEIN"/>
    <property type="match status" value="1"/>
</dbReference>
<evidence type="ECO:0000259" key="2">
    <source>
        <dbReference type="Pfam" id="PF13966"/>
    </source>
</evidence>
<dbReference type="InterPro" id="IPR002156">
    <property type="entry name" value="RNaseH_domain"/>
</dbReference>
<dbReference type="InterPro" id="IPR052929">
    <property type="entry name" value="RNase_H-like_EbsB-rel"/>
</dbReference>
<comment type="caution">
    <text evidence="3">The sequence shown here is derived from an EMBL/GenBank/DDBJ whole genome shotgun (WGS) entry which is preliminary data.</text>
</comment>
<dbReference type="InterPro" id="IPR044730">
    <property type="entry name" value="RNase_H-like_dom_plant"/>
</dbReference>
<keyword evidence="4" id="KW-1185">Reference proteome</keyword>
<dbReference type="GO" id="GO:0003676">
    <property type="term" value="F:nucleic acid binding"/>
    <property type="evidence" value="ECO:0007669"/>
    <property type="project" value="InterPro"/>
</dbReference>
<dbReference type="PANTHER" id="PTHR47074">
    <property type="entry name" value="BNAC02G40300D PROTEIN"/>
    <property type="match status" value="1"/>
</dbReference>
<organism evidence="3 4">
    <name type="scientific">Arabidopsis thaliana x Arabidopsis arenosa</name>
    <dbReference type="NCBI Taxonomy" id="1240361"/>
    <lineage>
        <taxon>Eukaryota</taxon>
        <taxon>Viridiplantae</taxon>
        <taxon>Streptophyta</taxon>
        <taxon>Embryophyta</taxon>
        <taxon>Tracheophyta</taxon>
        <taxon>Spermatophyta</taxon>
        <taxon>Magnoliopsida</taxon>
        <taxon>eudicotyledons</taxon>
        <taxon>Gunneridae</taxon>
        <taxon>Pentapetalae</taxon>
        <taxon>rosids</taxon>
        <taxon>malvids</taxon>
        <taxon>Brassicales</taxon>
        <taxon>Brassicaceae</taxon>
        <taxon>Camelineae</taxon>
        <taxon>Arabidopsis</taxon>
    </lineage>
</organism>
<accession>A0A8T1Y951</accession>
<dbReference type="Proteomes" id="UP000694240">
    <property type="component" value="Chromosome 12"/>
</dbReference>
<feature type="domain" description="Reverse transcriptase zinc-binding" evidence="2">
    <location>
        <begin position="223"/>
        <end position="319"/>
    </location>
</feature>
<dbReference type="GO" id="GO:0004523">
    <property type="term" value="F:RNA-DNA hybrid ribonuclease activity"/>
    <property type="evidence" value="ECO:0007669"/>
    <property type="project" value="InterPro"/>
</dbReference>
<dbReference type="AlphaFoldDB" id="A0A8T1Y951"/>
<sequence length="579" mass="67268">MALPTYTMACFKLPSTVCQQIASVMAEFWWKNKKDSRGMHWKAWDQLSKPKSEGGLGFRDIEAFNIAMLGKQLWRIITKKESLLGRIYKSRYFSNSDPLLAPLGSRPSFAWKSIHAAQDLIKQGFRIVVGNGASTEIWQHQWLSAKPARGVQSVNWNQQRICRSVASLRYVKDLLVANGREWNMDLIHTVFPEVVVQQIAQIRPGGLNTEDSFAWDYSNNGQYSVKSGYWVLMEVIRRKNRPQEVLQPSLNPIFQQVWKTDASPKLQHFLWKCVSNCLSVAGNLSYRHLAREGSCIRCPSQVETVNHLLFKCAFARLVWAISPIPAPPGSEWSDSLYQNIYYLQNINQEHSQLNLEGCLAPWILWRLWKSRNDYIFKGREISAQEVIRRAKEDEEEWRMRKEQSSQLPQVVRTEQHRAKWKSPQPGWVKCNTDGAWNAESINCGIGWILRDHEKKVLWLGARSLPRVGKVLEVEVESLRWAVLSMARFNYRKVIFETDSQQLVSLIKGEQENNHLNPMIQDIKHLLQQFEEYRVEFTFREGNGVADRIAKESLSFENHDPKLYSIMPMWIKPFVDIDNM</sequence>
<evidence type="ECO:0000313" key="3">
    <source>
        <dbReference type="EMBL" id="KAG7541453.1"/>
    </source>
</evidence>
<evidence type="ECO:0000259" key="1">
    <source>
        <dbReference type="Pfam" id="PF13456"/>
    </source>
</evidence>
<dbReference type="Pfam" id="PF13456">
    <property type="entry name" value="RVT_3"/>
    <property type="match status" value="1"/>
</dbReference>
<evidence type="ECO:0000313" key="4">
    <source>
        <dbReference type="Proteomes" id="UP000694240"/>
    </source>
</evidence>
<reference evidence="3 4" key="1">
    <citation type="submission" date="2020-12" db="EMBL/GenBank/DDBJ databases">
        <title>Concerted genomic and epigenomic changes stabilize Arabidopsis allopolyploids.</title>
        <authorList>
            <person name="Chen Z."/>
        </authorList>
    </citation>
    <scope>NUCLEOTIDE SEQUENCE [LARGE SCALE GENOMIC DNA]</scope>
    <source>
        <strain evidence="3">Allo738</strain>
        <tissue evidence="3">Leaf</tissue>
    </source>
</reference>
<name>A0A8T1Y951_9BRAS</name>
<dbReference type="InterPro" id="IPR026960">
    <property type="entry name" value="RVT-Znf"/>
</dbReference>
<dbReference type="EMBL" id="JAEFBK010000012">
    <property type="protein sequence ID" value="KAG7541453.1"/>
    <property type="molecule type" value="Genomic_DNA"/>
</dbReference>
<feature type="domain" description="RNase H type-1" evidence="1">
    <location>
        <begin position="431"/>
        <end position="551"/>
    </location>
</feature>
<dbReference type="CDD" id="cd06222">
    <property type="entry name" value="RNase_H_like"/>
    <property type="match status" value="1"/>
</dbReference>
<protein>
    <submittedName>
        <fullName evidence="3">Ribonuclease H-like superfamily</fullName>
    </submittedName>
</protein>
<gene>
    <name evidence="3" type="ORF">ISN45_Aa07g015470</name>
</gene>